<evidence type="ECO:0000313" key="3">
    <source>
        <dbReference type="Proteomes" id="UP000016928"/>
    </source>
</evidence>
<accession>N4U334</accession>
<sequence length="398" mass="43764">MSNTRIEIDPQGDTLIILPVKPAFTQSEGPDPPIEKHFLCSKKHLTLASRRAAKLFSSQFKEASVESDGFYHWKFEGIFNAEAFELVLKIIHGKTRDVPRNVRLDLLADIATIVDDLECHEAVAFFSTNWLLGWPVGWPITEELRDKPLAQLILASFVFEHASLFRTSTKMAIRHNIDVISTYELPIRADVSDKLGCNEACRAMLLGSLLQTMKKLELYPRPSSPFPKLSLDNLLASLTKVQSPAYFGPKSQGPVLNYSGKWNLDTTTFGAGGLFGNRSDQGDPSQSPAYRGLFGNSPAPQSTNTPQETRKLGGPPQPPSSPFGAPLSQSSNIPRETIGLFGYKASSGVVPKPPVFESEEQPVALIKHGCRLKQLIDPLISAAEKEITGLKLADFPRP</sequence>
<dbReference type="OrthoDB" id="5326346at2759"/>
<dbReference type="EMBL" id="KB730192">
    <property type="protein sequence ID" value="ENH70303.1"/>
    <property type="molecule type" value="Genomic_DNA"/>
</dbReference>
<feature type="region of interest" description="Disordered" evidence="1">
    <location>
        <begin position="273"/>
        <end position="331"/>
    </location>
</feature>
<dbReference type="STRING" id="1229664.N4U334"/>
<dbReference type="AlphaFoldDB" id="N4U334"/>
<proteinExistence type="predicted"/>
<evidence type="ECO:0000256" key="1">
    <source>
        <dbReference type="SAM" id="MobiDB-lite"/>
    </source>
</evidence>
<protein>
    <recommendedName>
        <fullName evidence="4">BTB domain-containing protein</fullName>
    </recommendedName>
</protein>
<dbReference type="HOGENOM" id="CLU_031555_3_2_1"/>
<dbReference type="VEuPathDB" id="FungiDB:FOC1_g10012212"/>
<name>N4U334_FUSC1</name>
<reference evidence="3" key="2">
    <citation type="journal article" date="2014" name="PLoS ONE">
        <title>Genome and Transcriptome Analysis of the Fungal Pathogen Fusarium oxysporum f. sp. cubense Causing Banana Vascular Wilt Disease.</title>
        <authorList>
            <person name="Guo L."/>
            <person name="Han L."/>
            <person name="Yang L."/>
            <person name="Zeng H."/>
            <person name="Fan D."/>
            <person name="Zhu Y."/>
            <person name="Feng Y."/>
            <person name="Wang G."/>
            <person name="Peng C."/>
            <person name="Jiang X."/>
            <person name="Zhou D."/>
            <person name="Ni P."/>
            <person name="Liang C."/>
            <person name="Liu L."/>
            <person name="Wang J."/>
            <person name="Mao C."/>
            <person name="Fang X."/>
            <person name="Peng M."/>
            <person name="Huang J."/>
        </authorList>
    </citation>
    <scope>NUCLEOTIDE SEQUENCE [LARGE SCALE GENOMIC DNA]</scope>
    <source>
        <strain evidence="3">race 1</strain>
    </source>
</reference>
<dbReference type="OMA" id="GCNEACR"/>
<gene>
    <name evidence="2" type="ORF">FOC1_g10012212</name>
</gene>
<dbReference type="Proteomes" id="UP000016928">
    <property type="component" value="Unassembled WGS sequence"/>
</dbReference>
<organism evidence="2 3">
    <name type="scientific">Fusarium oxysporum f. sp. cubense (strain race 1)</name>
    <name type="common">Panama disease fungus</name>
    <dbReference type="NCBI Taxonomy" id="1229664"/>
    <lineage>
        <taxon>Eukaryota</taxon>
        <taxon>Fungi</taxon>
        <taxon>Dikarya</taxon>
        <taxon>Ascomycota</taxon>
        <taxon>Pezizomycotina</taxon>
        <taxon>Sordariomycetes</taxon>
        <taxon>Hypocreomycetidae</taxon>
        <taxon>Hypocreales</taxon>
        <taxon>Nectriaceae</taxon>
        <taxon>Fusarium</taxon>
        <taxon>Fusarium oxysporum species complex</taxon>
    </lineage>
</organism>
<evidence type="ECO:0000313" key="2">
    <source>
        <dbReference type="EMBL" id="ENH70303.1"/>
    </source>
</evidence>
<evidence type="ECO:0008006" key="4">
    <source>
        <dbReference type="Google" id="ProtNLM"/>
    </source>
</evidence>
<feature type="compositionally biased region" description="Polar residues" evidence="1">
    <location>
        <begin position="278"/>
        <end position="288"/>
    </location>
</feature>
<reference evidence="3" key="1">
    <citation type="submission" date="2012-09" db="EMBL/GenBank/DDBJ databases">
        <title>Genome sequencing and comparative transcriptomics of race 1 and race 4 of banana pathogen: Fusarium oxysporum f. sp. cubense.</title>
        <authorList>
            <person name="Fang X."/>
            <person name="Huang J."/>
        </authorList>
    </citation>
    <scope>NUCLEOTIDE SEQUENCE [LARGE SCALE GENOMIC DNA]</scope>
    <source>
        <strain evidence="3">race 1</strain>
    </source>
</reference>
<feature type="compositionally biased region" description="Polar residues" evidence="1">
    <location>
        <begin position="298"/>
        <end position="307"/>
    </location>
</feature>